<dbReference type="Ensembl" id="ENSMLUT00000024310.1">
    <property type="protein sequence ID" value="ENSMLUP00000019406.1"/>
    <property type="gene ID" value="ENSMLUG00000027291.1"/>
</dbReference>
<keyword evidence="3" id="KW-1185">Reference proteome</keyword>
<organism evidence="2 3">
    <name type="scientific">Myotis lucifugus</name>
    <name type="common">Little brown bat</name>
    <dbReference type="NCBI Taxonomy" id="59463"/>
    <lineage>
        <taxon>Eukaryota</taxon>
        <taxon>Metazoa</taxon>
        <taxon>Chordata</taxon>
        <taxon>Craniata</taxon>
        <taxon>Vertebrata</taxon>
        <taxon>Euteleostomi</taxon>
        <taxon>Mammalia</taxon>
        <taxon>Eutheria</taxon>
        <taxon>Laurasiatheria</taxon>
        <taxon>Chiroptera</taxon>
        <taxon>Yangochiroptera</taxon>
        <taxon>Vespertilionidae</taxon>
        <taxon>Myotis</taxon>
    </lineage>
</organism>
<feature type="region of interest" description="Disordered" evidence="1">
    <location>
        <begin position="25"/>
        <end position="44"/>
    </location>
</feature>
<name>G1Q6S3_MYOLU</name>
<dbReference type="HOGENOM" id="CLU_3227171_0_0_1"/>
<dbReference type="AlphaFoldDB" id="G1Q6S3"/>
<sequence length="44" mass="4947">FCEGSPVSQACAGIEELRKQRVAVGTEGEREKSFKGEWRESYDP</sequence>
<reference evidence="2 3" key="1">
    <citation type="journal article" date="2011" name="Nature">
        <title>A high-resolution map of human evolutionary constraint using 29 mammals.</title>
        <authorList>
            <person name="Lindblad-Toh K."/>
            <person name="Garber M."/>
            <person name="Zuk O."/>
            <person name="Lin M.F."/>
            <person name="Parker B.J."/>
            <person name="Washietl S."/>
            <person name="Kheradpour P."/>
            <person name="Ernst J."/>
            <person name="Jordan G."/>
            <person name="Mauceli E."/>
            <person name="Ward L.D."/>
            <person name="Lowe C.B."/>
            <person name="Holloway A.K."/>
            <person name="Clamp M."/>
            <person name="Gnerre S."/>
            <person name="Alfoldi J."/>
            <person name="Beal K."/>
            <person name="Chang J."/>
            <person name="Clawson H."/>
            <person name="Cuff J."/>
            <person name="Di Palma F."/>
            <person name="Fitzgerald S."/>
            <person name="Flicek P."/>
            <person name="Guttman M."/>
            <person name="Hubisz M.J."/>
            <person name="Jaffe D.B."/>
            <person name="Jungreis I."/>
            <person name="Kent W.J."/>
            <person name="Kostka D."/>
            <person name="Lara M."/>
            <person name="Martins A.L."/>
            <person name="Massingham T."/>
            <person name="Moltke I."/>
            <person name="Raney B.J."/>
            <person name="Rasmussen M.D."/>
            <person name="Robinson J."/>
            <person name="Stark A."/>
            <person name="Vilella A.J."/>
            <person name="Wen J."/>
            <person name="Xie X."/>
            <person name="Zody M.C."/>
            <person name="Baldwin J."/>
            <person name="Bloom T."/>
            <person name="Chin C.W."/>
            <person name="Heiman D."/>
            <person name="Nicol R."/>
            <person name="Nusbaum C."/>
            <person name="Young S."/>
            <person name="Wilkinson J."/>
            <person name="Worley K.C."/>
            <person name="Kovar C.L."/>
            <person name="Muzny D.M."/>
            <person name="Gibbs R.A."/>
            <person name="Cree A."/>
            <person name="Dihn H.H."/>
            <person name="Fowler G."/>
            <person name="Jhangiani S."/>
            <person name="Joshi V."/>
            <person name="Lee S."/>
            <person name="Lewis L.R."/>
            <person name="Nazareth L.V."/>
            <person name="Okwuonu G."/>
            <person name="Santibanez J."/>
            <person name="Warren W.C."/>
            <person name="Mardis E.R."/>
            <person name="Weinstock G.M."/>
            <person name="Wilson R.K."/>
            <person name="Delehaunty K."/>
            <person name="Dooling D."/>
            <person name="Fronik C."/>
            <person name="Fulton L."/>
            <person name="Fulton B."/>
            <person name="Graves T."/>
            <person name="Minx P."/>
            <person name="Sodergren E."/>
            <person name="Birney E."/>
            <person name="Margulies E.H."/>
            <person name="Herrero J."/>
            <person name="Green E.D."/>
            <person name="Haussler D."/>
            <person name="Siepel A."/>
            <person name="Goldman N."/>
            <person name="Pollard K.S."/>
            <person name="Pedersen J.S."/>
            <person name="Lander E.S."/>
            <person name="Kellis M."/>
        </authorList>
    </citation>
    <scope>NUCLEOTIDE SEQUENCE [LARGE SCALE GENOMIC DNA]</scope>
</reference>
<evidence type="ECO:0000256" key="1">
    <source>
        <dbReference type="SAM" id="MobiDB-lite"/>
    </source>
</evidence>
<dbReference type="InParanoid" id="G1Q6S3"/>
<evidence type="ECO:0000313" key="2">
    <source>
        <dbReference type="Ensembl" id="ENSMLUP00000019406.1"/>
    </source>
</evidence>
<reference evidence="2" key="2">
    <citation type="submission" date="2025-08" db="UniProtKB">
        <authorList>
            <consortium name="Ensembl"/>
        </authorList>
    </citation>
    <scope>IDENTIFICATION</scope>
</reference>
<dbReference type="EMBL" id="AAPE02037657">
    <property type="status" value="NOT_ANNOTATED_CDS"/>
    <property type="molecule type" value="Genomic_DNA"/>
</dbReference>
<feature type="compositionally biased region" description="Basic and acidic residues" evidence="1">
    <location>
        <begin position="27"/>
        <end position="44"/>
    </location>
</feature>
<protein>
    <submittedName>
        <fullName evidence="2">Uncharacterized protein</fullName>
    </submittedName>
</protein>
<proteinExistence type="predicted"/>
<accession>G1Q6S3</accession>
<evidence type="ECO:0000313" key="3">
    <source>
        <dbReference type="Proteomes" id="UP000001074"/>
    </source>
</evidence>
<reference evidence="2" key="3">
    <citation type="submission" date="2025-09" db="UniProtKB">
        <authorList>
            <consortium name="Ensembl"/>
        </authorList>
    </citation>
    <scope>IDENTIFICATION</scope>
</reference>
<dbReference type="Proteomes" id="UP000001074">
    <property type="component" value="Unassembled WGS sequence"/>
</dbReference>